<sequence length="80" mass="9473">MDILSRYIEELDKANEYVSNNKYSLNMSDTEKVYYNAAIRSIRGDIKQTNKYMLQNLDELSKEDIKEILQKIVEIESKFS</sequence>
<organism evidence="1 2">
    <name type="scientific">Staphylococcus lloydii</name>
    <dbReference type="NCBI Taxonomy" id="2781774"/>
    <lineage>
        <taxon>Bacteria</taxon>
        <taxon>Bacillati</taxon>
        <taxon>Bacillota</taxon>
        <taxon>Bacilli</taxon>
        <taxon>Bacillales</taxon>
        <taxon>Staphylococcaceae</taxon>
        <taxon>Staphylococcus</taxon>
    </lineage>
</organism>
<evidence type="ECO:0000313" key="2">
    <source>
        <dbReference type="Proteomes" id="UP000594455"/>
    </source>
</evidence>
<gene>
    <name evidence="1" type="ORF">ISP08_12430</name>
</gene>
<evidence type="ECO:0000313" key="1">
    <source>
        <dbReference type="EMBL" id="QPM75103.1"/>
    </source>
</evidence>
<dbReference type="KEGG" id="sllo:ISP08_12430"/>
<dbReference type="Proteomes" id="UP000594455">
    <property type="component" value="Chromosome"/>
</dbReference>
<dbReference type="AlphaFoldDB" id="A0A7T1AZR3"/>
<dbReference type="EMBL" id="CP064056">
    <property type="protein sequence ID" value="QPM75103.1"/>
    <property type="molecule type" value="Genomic_DNA"/>
</dbReference>
<proteinExistence type="predicted"/>
<name>A0A7T1AZR3_9STAP</name>
<evidence type="ECO:0008006" key="3">
    <source>
        <dbReference type="Google" id="ProtNLM"/>
    </source>
</evidence>
<dbReference type="RefSeq" id="WP_195718850.1">
    <property type="nucleotide sequence ID" value="NZ_CP064056.1"/>
</dbReference>
<keyword evidence="2" id="KW-1185">Reference proteome</keyword>
<accession>A0A7T1AZR3</accession>
<protein>
    <recommendedName>
        <fullName evidence="3">Phage protein</fullName>
    </recommendedName>
</protein>
<reference evidence="1 2" key="1">
    <citation type="submission" date="2020-10" db="EMBL/GenBank/DDBJ databases">
        <title>Closed genome sequences of Staphylococcus lloydii sp. nov. and Staphylococcus durrellii sp. nov. Isolated from Captive Fruit Bats (Pteropus livingstonii).</title>
        <authorList>
            <person name="Fountain K."/>
        </authorList>
    </citation>
    <scope>NUCLEOTIDE SEQUENCE [LARGE SCALE GENOMIC DNA]</scope>
    <source>
        <strain evidence="1 2">23_2_7_LY</strain>
    </source>
</reference>